<dbReference type="SUPFAM" id="SSF51735">
    <property type="entry name" value="NAD(P)-binding Rossmann-fold domains"/>
    <property type="match status" value="1"/>
</dbReference>
<accession>A0A3M2VJL4</accession>
<gene>
    <name evidence="2" type="ORF">ALQ95_100540</name>
</gene>
<evidence type="ECO:0000313" key="2">
    <source>
        <dbReference type="EMBL" id="RML39422.1"/>
    </source>
</evidence>
<dbReference type="Pfam" id="PF01370">
    <property type="entry name" value="Epimerase"/>
    <property type="match status" value="1"/>
</dbReference>
<dbReference type="Gene3D" id="3.40.50.720">
    <property type="entry name" value="NAD(P)-binding Rossmann-like Domain"/>
    <property type="match status" value="1"/>
</dbReference>
<dbReference type="GO" id="GO:0004029">
    <property type="term" value="F:aldehyde dehydrogenase (NAD+) activity"/>
    <property type="evidence" value="ECO:0007669"/>
    <property type="project" value="TreeGrafter"/>
</dbReference>
<dbReference type="InterPro" id="IPR001509">
    <property type="entry name" value="Epimerase_deHydtase"/>
</dbReference>
<dbReference type="PANTHER" id="PTHR48079">
    <property type="entry name" value="PROTEIN YEEZ"/>
    <property type="match status" value="1"/>
</dbReference>
<feature type="domain" description="NAD-dependent epimerase/dehydratase" evidence="1">
    <location>
        <begin position="5"/>
        <end position="235"/>
    </location>
</feature>
<proteinExistence type="predicted"/>
<evidence type="ECO:0000313" key="3">
    <source>
        <dbReference type="Proteomes" id="UP000280292"/>
    </source>
</evidence>
<dbReference type="PANTHER" id="PTHR48079:SF6">
    <property type="entry name" value="NAD(P)-BINDING DOMAIN-CONTAINING PROTEIN-RELATED"/>
    <property type="match status" value="1"/>
</dbReference>
<dbReference type="EMBL" id="RBNR01000327">
    <property type="protein sequence ID" value="RML39422.1"/>
    <property type="molecule type" value="Genomic_DNA"/>
</dbReference>
<dbReference type="AlphaFoldDB" id="A0A3M2VJL4"/>
<sequence length="340" mass="37890">MAMKVLLTGATSGLGRNAAEWLLNAGHKVHATGRNSTVGNLLRNQGAEFTAIDLTQATAQECERLMLDCDVVWHCAAKSSPWGSKAEFHEANVTATEKLAEAAGRCGISRFVHISTPAIYFDFQNHECIDEQYRAQRFANHYASSKYLAEQSIQTLVKRYPQTTFIILRPRGLFGPHDRVILPRILGQIERDRGVLRLPGGGQAMLDLTFVLNVVHAMDLASHNSSLVSGAAYNVTNHQPMRLVDTLRLLLHDQLALRYHVQPMPYRLLHTLATALELLACVTRKEPMLTRYSVAAVNFDMTLSQTRAINELGYRPLYSMEEGIHLTGKFLRSEAAQTHG</sequence>
<dbReference type="GO" id="GO:0005737">
    <property type="term" value="C:cytoplasm"/>
    <property type="evidence" value="ECO:0007669"/>
    <property type="project" value="TreeGrafter"/>
</dbReference>
<organism evidence="2 3">
    <name type="scientific">Pseudomonas syringae pv. ribicola</name>
    <dbReference type="NCBI Taxonomy" id="55398"/>
    <lineage>
        <taxon>Bacteria</taxon>
        <taxon>Pseudomonadati</taxon>
        <taxon>Pseudomonadota</taxon>
        <taxon>Gammaproteobacteria</taxon>
        <taxon>Pseudomonadales</taxon>
        <taxon>Pseudomonadaceae</taxon>
        <taxon>Pseudomonas</taxon>
    </lineage>
</organism>
<protein>
    <recommendedName>
        <fullName evidence="1">NAD-dependent epimerase/dehydratase domain-containing protein</fullName>
    </recommendedName>
</protein>
<name>A0A3M2VJL4_PSESI</name>
<dbReference type="InterPro" id="IPR036291">
    <property type="entry name" value="NAD(P)-bd_dom_sf"/>
</dbReference>
<dbReference type="InterPro" id="IPR051783">
    <property type="entry name" value="NAD(P)-dependent_oxidoreduct"/>
</dbReference>
<evidence type="ECO:0000259" key="1">
    <source>
        <dbReference type="Pfam" id="PF01370"/>
    </source>
</evidence>
<comment type="caution">
    <text evidence="2">The sequence shown here is derived from an EMBL/GenBank/DDBJ whole genome shotgun (WGS) entry which is preliminary data.</text>
</comment>
<reference evidence="2 3" key="1">
    <citation type="submission" date="2018-08" db="EMBL/GenBank/DDBJ databases">
        <title>Recombination of ecologically and evolutionarily significant loci maintains genetic cohesion in the Pseudomonas syringae species complex.</title>
        <authorList>
            <person name="Dillon M."/>
            <person name="Thakur S."/>
            <person name="Almeida R.N.D."/>
            <person name="Weir B.S."/>
            <person name="Guttman D.S."/>
        </authorList>
    </citation>
    <scope>NUCLEOTIDE SEQUENCE [LARGE SCALE GENOMIC DNA]</scope>
    <source>
        <strain evidence="2 3">ICMP 3883</strain>
    </source>
</reference>
<dbReference type="Proteomes" id="UP000280292">
    <property type="component" value="Unassembled WGS sequence"/>
</dbReference>